<organism evidence="1 2">
    <name type="scientific">Marinicrinis lubricantis</name>
    <dbReference type="NCBI Taxonomy" id="2086470"/>
    <lineage>
        <taxon>Bacteria</taxon>
        <taxon>Bacillati</taxon>
        <taxon>Bacillota</taxon>
        <taxon>Bacilli</taxon>
        <taxon>Bacillales</taxon>
        <taxon>Paenibacillaceae</taxon>
    </lineage>
</organism>
<proteinExistence type="predicted"/>
<evidence type="ECO:0000313" key="2">
    <source>
        <dbReference type="Proteomes" id="UP001596250"/>
    </source>
</evidence>
<gene>
    <name evidence="1" type="ORF">ACFPXP_12930</name>
</gene>
<dbReference type="RefSeq" id="WP_379894668.1">
    <property type="nucleotide sequence ID" value="NZ_CBCSCT010000047.1"/>
</dbReference>
<protein>
    <submittedName>
        <fullName evidence="1">Uncharacterized protein</fullName>
    </submittedName>
</protein>
<evidence type="ECO:0000313" key="1">
    <source>
        <dbReference type="EMBL" id="MFC5987309.1"/>
    </source>
</evidence>
<reference evidence="2" key="1">
    <citation type="journal article" date="2019" name="Int. J. Syst. Evol. Microbiol.">
        <title>The Global Catalogue of Microorganisms (GCM) 10K type strain sequencing project: providing services to taxonomists for standard genome sequencing and annotation.</title>
        <authorList>
            <consortium name="The Broad Institute Genomics Platform"/>
            <consortium name="The Broad Institute Genome Sequencing Center for Infectious Disease"/>
            <person name="Wu L."/>
            <person name="Ma J."/>
        </authorList>
    </citation>
    <scope>NUCLEOTIDE SEQUENCE [LARGE SCALE GENOMIC DNA]</scope>
    <source>
        <strain evidence="2">CCM 8749</strain>
    </source>
</reference>
<name>A0ABW1IQP1_9BACL</name>
<accession>A0ABW1IQP1</accession>
<sequence>MYYNGQTLTQDVHFQDHIEHGVPVQIYNHEMHYDIGFIEHYDEHYIVVNNTPYARECYRFVSRPGY</sequence>
<keyword evidence="2" id="KW-1185">Reference proteome</keyword>
<comment type="caution">
    <text evidence="1">The sequence shown here is derived from an EMBL/GenBank/DDBJ whole genome shotgun (WGS) entry which is preliminary data.</text>
</comment>
<dbReference type="EMBL" id="JBHSQV010000158">
    <property type="protein sequence ID" value="MFC5987309.1"/>
    <property type="molecule type" value="Genomic_DNA"/>
</dbReference>
<dbReference type="Proteomes" id="UP001596250">
    <property type="component" value="Unassembled WGS sequence"/>
</dbReference>